<dbReference type="Pfam" id="PF00975">
    <property type="entry name" value="Thioesterase"/>
    <property type="match status" value="1"/>
</dbReference>
<proteinExistence type="inferred from homology"/>
<dbReference type="AlphaFoldDB" id="A0A917NS26"/>
<feature type="domain" description="Thioesterase" evidence="3">
    <location>
        <begin position="54"/>
        <end position="276"/>
    </location>
</feature>
<dbReference type="InterPro" id="IPR029058">
    <property type="entry name" value="AB_hydrolase_fold"/>
</dbReference>
<accession>A0A917NS26</accession>
<name>A0A917NS26_9ACTN</name>
<comment type="caution">
    <text evidence="4">The sequence shown here is derived from an EMBL/GenBank/DDBJ whole genome shotgun (WGS) entry which is preliminary data.</text>
</comment>
<keyword evidence="5" id="KW-1185">Reference proteome</keyword>
<organism evidence="4 5">
    <name type="scientific">Streptomyces brasiliensis</name>
    <dbReference type="NCBI Taxonomy" id="1954"/>
    <lineage>
        <taxon>Bacteria</taxon>
        <taxon>Bacillati</taxon>
        <taxon>Actinomycetota</taxon>
        <taxon>Actinomycetes</taxon>
        <taxon>Kitasatosporales</taxon>
        <taxon>Streptomycetaceae</taxon>
        <taxon>Streptomyces</taxon>
    </lineage>
</organism>
<evidence type="ECO:0000256" key="1">
    <source>
        <dbReference type="ARBA" id="ARBA00007169"/>
    </source>
</evidence>
<dbReference type="PANTHER" id="PTHR11487">
    <property type="entry name" value="THIOESTERASE"/>
    <property type="match status" value="1"/>
</dbReference>
<evidence type="ECO:0000313" key="4">
    <source>
        <dbReference type="EMBL" id="GGJ22810.1"/>
    </source>
</evidence>
<dbReference type="InterPro" id="IPR012223">
    <property type="entry name" value="TEII"/>
</dbReference>
<dbReference type="EMBL" id="BMQA01000010">
    <property type="protein sequence ID" value="GGJ22810.1"/>
    <property type="molecule type" value="Genomic_DNA"/>
</dbReference>
<dbReference type="Gene3D" id="3.40.50.1820">
    <property type="entry name" value="alpha/beta hydrolase"/>
    <property type="match status" value="1"/>
</dbReference>
<dbReference type="GO" id="GO:0008610">
    <property type="term" value="P:lipid biosynthetic process"/>
    <property type="evidence" value="ECO:0007669"/>
    <property type="project" value="TreeGrafter"/>
</dbReference>
<protein>
    <recommendedName>
        <fullName evidence="3">Thioesterase domain-containing protein</fullName>
    </recommendedName>
</protein>
<gene>
    <name evidence="4" type="ORF">GCM10010121_037250</name>
</gene>
<reference evidence="4" key="2">
    <citation type="submission" date="2020-09" db="EMBL/GenBank/DDBJ databases">
        <authorList>
            <person name="Sun Q."/>
            <person name="Ohkuma M."/>
        </authorList>
    </citation>
    <scope>NUCLEOTIDE SEQUENCE</scope>
    <source>
        <strain evidence="4">JCM 3086</strain>
    </source>
</reference>
<dbReference type="PANTHER" id="PTHR11487:SF0">
    <property type="entry name" value="S-ACYL FATTY ACID SYNTHASE THIOESTERASE, MEDIUM CHAIN"/>
    <property type="match status" value="1"/>
</dbReference>
<evidence type="ECO:0000259" key="3">
    <source>
        <dbReference type="Pfam" id="PF00975"/>
    </source>
</evidence>
<sequence length="292" mass="32442">MWGRARRVRPAGFAQPTREPGIPPPTPWTEPRRTTMTRYLSRKRPDHEPAPATRLFCFPYAGGGASAYRRWQRGLDALDAGVRVMPVQLPGREERFSEPRFTDLDALIDDMDAQLDEELSEPHIFYGHSMGALIAYSLARRRQQRGATLPRALVLSAYRAPHLPAPAIADPDAGDEELVAGLMDLGGIPQTLLDHPEFLSALLPVARDDLRLCLGSGAVHTEPLRVPLHLFAGRGDRLVSVDEVLSWRRHAGAGYAVRTMPGGHFFVRSDEGAFLRELASLTRRYATERIAV</sequence>
<dbReference type="InterPro" id="IPR001031">
    <property type="entry name" value="Thioesterase"/>
</dbReference>
<dbReference type="SUPFAM" id="SSF53474">
    <property type="entry name" value="alpha/beta-Hydrolases"/>
    <property type="match status" value="1"/>
</dbReference>
<comment type="similarity">
    <text evidence="1">Belongs to the thioesterase family.</text>
</comment>
<evidence type="ECO:0000256" key="2">
    <source>
        <dbReference type="SAM" id="MobiDB-lite"/>
    </source>
</evidence>
<evidence type="ECO:0000313" key="5">
    <source>
        <dbReference type="Proteomes" id="UP000657574"/>
    </source>
</evidence>
<reference evidence="4" key="1">
    <citation type="journal article" date="2014" name="Int. J. Syst. Evol. Microbiol.">
        <title>Complete genome sequence of Corynebacterium casei LMG S-19264T (=DSM 44701T), isolated from a smear-ripened cheese.</title>
        <authorList>
            <consortium name="US DOE Joint Genome Institute (JGI-PGF)"/>
            <person name="Walter F."/>
            <person name="Albersmeier A."/>
            <person name="Kalinowski J."/>
            <person name="Ruckert C."/>
        </authorList>
    </citation>
    <scope>NUCLEOTIDE SEQUENCE</scope>
    <source>
        <strain evidence="4">JCM 3086</strain>
    </source>
</reference>
<dbReference type="Proteomes" id="UP000657574">
    <property type="component" value="Unassembled WGS sequence"/>
</dbReference>
<feature type="region of interest" description="Disordered" evidence="2">
    <location>
        <begin position="1"/>
        <end position="33"/>
    </location>
</feature>